<reference evidence="5 6" key="1">
    <citation type="submission" date="2019-12" db="EMBL/GenBank/DDBJ databases">
        <title>Comparative genomics gives insights into the taxonomy of the Azoarcus-Aromatoleum group and reveals separate origins of nif in the plant-associated Azoarcus and non-plant-associated Aromatoleum sub-groups.</title>
        <authorList>
            <person name="Lafos M."/>
            <person name="Maluk M."/>
            <person name="Batista M."/>
            <person name="Junghare M."/>
            <person name="Carmona M."/>
            <person name="Faoro H."/>
            <person name="Cruz L.M."/>
            <person name="Battistoni F."/>
            <person name="De Souza E."/>
            <person name="Pedrosa F."/>
            <person name="Chen W.-M."/>
            <person name="Poole P.S."/>
            <person name="Dixon R.A."/>
            <person name="James E.K."/>
        </authorList>
    </citation>
    <scope>NUCLEOTIDE SEQUENCE [LARGE SCALE GENOMIC DNA]</scope>
    <source>
        <strain evidence="5 6">Td21</strain>
    </source>
</reference>
<dbReference type="InterPro" id="IPR037138">
    <property type="entry name" value="His_deacetylse_dom_sf"/>
</dbReference>
<proteinExistence type="inferred from homology"/>
<dbReference type="InterPro" id="IPR044150">
    <property type="entry name" value="HDAC_classIV"/>
</dbReference>
<dbReference type="InterPro" id="IPR023696">
    <property type="entry name" value="Ureohydrolase_dom_sf"/>
</dbReference>
<dbReference type="PANTHER" id="PTHR10625">
    <property type="entry name" value="HISTONE DEACETYLASE HDAC1-RELATED"/>
    <property type="match status" value="1"/>
</dbReference>
<keyword evidence="2" id="KW-0378">Hydrolase</keyword>
<evidence type="ECO:0000256" key="2">
    <source>
        <dbReference type="ARBA" id="ARBA00022801"/>
    </source>
</evidence>
<dbReference type="SUPFAM" id="SSF52768">
    <property type="entry name" value="Arginase/deacetylase"/>
    <property type="match status" value="1"/>
</dbReference>
<dbReference type="Pfam" id="PF00850">
    <property type="entry name" value="Hist_deacetyl"/>
    <property type="match status" value="1"/>
</dbReference>
<protein>
    <submittedName>
        <fullName evidence="5">Histone deacetylase</fullName>
    </submittedName>
</protein>
<evidence type="ECO:0000256" key="1">
    <source>
        <dbReference type="ARBA" id="ARBA00005947"/>
    </source>
</evidence>
<feature type="region of interest" description="Disordered" evidence="3">
    <location>
        <begin position="304"/>
        <end position="326"/>
    </location>
</feature>
<dbReference type="EMBL" id="WTVN01000014">
    <property type="protein sequence ID" value="NMG44238.1"/>
    <property type="molecule type" value="Genomic_DNA"/>
</dbReference>
<sequence>MKLFYADHFVLPLPAGHRFPMEKYSRLRERLRHSDLFSGDDFIVPDAATDAEILRAHDAAYLERVARGALDPAEQRRIGFPWSAQMVERSRRSAGATLAACRHALAEGCAANLAGGTHHAHRGFGSGFCVFNDAAIAALAMRAEGRVRKIAIIDCDVHQGDGTATILAGQPDVFTLSLHGEKNFPFRKATSTLDIELADGTGDADYLAALRDGLEQVFMTLQPDLAIYLAGADPYRDDRLGRLALSFDGLVARDELVLRHCAAHGTPVAVAMAGGYAREIDDTVAIHANTITTAARLAPLLRSAATERRTSGSPGGQETHQRLPAA</sequence>
<dbReference type="InterPro" id="IPR000286">
    <property type="entry name" value="HDACs"/>
</dbReference>
<dbReference type="InterPro" id="IPR023801">
    <property type="entry name" value="His_deacetylse_dom"/>
</dbReference>
<keyword evidence="6" id="KW-1185">Reference proteome</keyword>
<dbReference type="PRINTS" id="PR01270">
    <property type="entry name" value="HDASUPER"/>
</dbReference>
<comment type="similarity">
    <text evidence="1">Belongs to the histone deacetylase family.</text>
</comment>
<accession>A0ABX1PXR3</accession>
<dbReference type="CDD" id="cd09993">
    <property type="entry name" value="HDAC_classIV"/>
    <property type="match status" value="1"/>
</dbReference>
<organism evidence="5 6">
    <name type="scientific">Aromatoleum toluvorans</name>
    <dbReference type="NCBI Taxonomy" id="92002"/>
    <lineage>
        <taxon>Bacteria</taxon>
        <taxon>Pseudomonadati</taxon>
        <taxon>Pseudomonadota</taxon>
        <taxon>Betaproteobacteria</taxon>
        <taxon>Rhodocyclales</taxon>
        <taxon>Rhodocyclaceae</taxon>
        <taxon>Aromatoleum</taxon>
    </lineage>
</organism>
<evidence type="ECO:0000313" key="5">
    <source>
        <dbReference type="EMBL" id="NMG44238.1"/>
    </source>
</evidence>
<gene>
    <name evidence="5" type="ORF">GPA22_10920</name>
</gene>
<name>A0ABX1PXR3_9RHOO</name>
<dbReference type="RefSeq" id="WP_169256108.1">
    <property type="nucleotide sequence ID" value="NZ_WTVN01000014.1"/>
</dbReference>
<evidence type="ECO:0000256" key="3">
    <source>
        <dbReference type="SAM" id="MobiDB-lite"/>
    </source>
</evidence>
<feature type="domain" description="Histone deacetylase" evidence="4">
    <location>
        <begin position="17"/>
        <end position="280"/>
    </location>
</feature>
<dbReference type="Proteomes" id="UP000623795">
    <property type="component" value="Unassembled WGS sequence"/>
</dbReference>
<evidence type="ECO:0000259" key="4">
    <source>
        <dbReference type="Pfam" id="PF00850"/>
    </source>
</evidence>
<dbReference type="PANTHER" id="PTHR10625:SF19">
    <property type="entry name" value="HISTONE DEACETYLASE 12"/>
    <property type="match status" value="1"/>
</dbReference>
<evidence type="ECO:0000313" key="6">
    <source>
        <dbReference type="Proteomes" id="UP000623795"/>
    </source>
</evidence>
<dbReference type="Gene3D" id="3.40.800.20">
    <property type="entry name" value="Histone deacetylase domain"/>
    <property type="match status" value="1"/>
</dbReference>
<comment type="caution">
    <text evidence="5">The sequence shown here is derived from an EMBL/GenBank/DDBJ whole genome shotgun (WGS) entry which is preliminary data.</text>
</comment>